<dbReference type="OrthoDB" id="2742726at2759"/>
<feature type="region of interest" description="Disordered" evidence="1">
    <location>
        <begin position="247"/>
        <end position="293"/>
    </location>
</feature>
<dbReference type="Gene3D" id="3.60.10.10">
    <property type="entry name" value="Endonuclease/exonuclease/phosphatase"/>
    <property type="match status" value="1"/>
</dbReference>
<sequence length="1889" mass="212349">MQSRFISPVYGLEVAVAGCGEFQGIEGRINTYIRRRYGDDAIAFSHTVMDGEVYSVVLKDWPTTSRLLSDPFELLSDASIPRFITISQPILLYLLNSAGVPTNPSYLQCSSSATSTDQRYFQAQIDALRQQGVETVHTFSQVLSEQHDIISKLRSQNQHVLSAVSMVASSVHLSSQLSSLDNGLGRMEDRRERLHDNMASATTPEACCAIQSRLDHIDDDIHQYEHQVIAQRRSLQAVSLHVDTTLQLPPTPAAEPTLMPMEHPRPAPEPGEEDRYHARQRTSTTEQPPESNEMETELLAAVTNTISVRQPHVWVLNEIKSSQSHASRVRIHGYSTYEEPGIPIPGTHSGKWGVIVGVKRTIHAQRLPTPPSLRGRAVILDLILPTTTGRGFFHRFIGLYAPWDPGNNDNDLSSFWTSISTLCRDAPYSWCIMGDCNASLTAQETLSPSPILPPSRLFYTTFLHDVHAIDLWSLQGDADAHSMYTFKNHLGQSIIDRVAHSTQGFLNGSVATMNTFIPATDHRPITASMVLTPPLMHAASLHLPDSLPPPDVPPRHYYPRRHEKHHFRTYADNVEQLVHAEHLDDHDISDDDSFQFCYDALTRIFHSAADDAFELPCTRMQHVHPLSSPSLRQLVTEICCINCLISAERQARISLLAACAPWASTYLCAFSFTQHSDAPTCHSLLAFLTSIRHTLNKLRYREEHKELQRRATQTAKRQINSVLLGGSSKKLYQTAHDTSGPPLAVTPDDDPDSFITAPDAVKMHTQAYFNALFSRQQRPPMAKPWLDTPSVTDIRQTTAADPFHWPQTMSLNDLRLLLHRGKPRPAPGPDGWEKWCVKALHDSSLRLVLNLLNYEISQSHIPNIVKPCTLSMLFKNGPRTCLSNYRGVCCNNFLLNTPFAWLNLRLVPYLVQHRILPEGQVATQPGTQGRDLTSFLSQLECWSNRTRTPLYILRRDQQKGFDHLEPQGFYDAVTAYGLPSSLVQFDISAQSDVPYRIKTAFGLTEPIVISGVTKQGGPVSSLKSTLTTSLGNHWLQDTLLQHHDGIIVSSTQHRVNRPHIPDNRLTLRIAMVEATDDSAIIATSQNSLQRSCLMMERFQVVYGWLTNWLKSLLFLLNVLNAPPLMRMPSISPFQPDSDLVIWHDVRVVTSHIDFLRVCINDPQHQYEKIRDIILTFDLPNLFLRLPLTALRRIFSQCLLSRIRPHLAFQPISRRHAAQLDHLLASCIHHYFSFPFRFNSQLLTIPIRHHGFDFPSIARLNDCAAITGLLRDLNHHNPTFRNMARITLADWTCTINHCQFSLHPQSPQRSFARQTRNLPSSWIVAYSVLSDLNLSIQMTDQSHLYSGDVSLRHLLRLLPPSCHSPRPSMISNLERAGLTHLCDIASWPLLSLDALPPLPLTLRPHHHLSSLLRFTPAAPEWHAMCDWLMSLTLPQLTAAPSPNTRDWTLTLPRPMRQSFAEHVLYAFFLSSFLPKFPSTSMSCASDGSMVPAAPTFRQPRSVTFATASPFSTTVWSLLTFRNAASILYAEVYGLVAASLQAHSFPLPPSPPLYTDHLNSVRIINDSLSTSSPLLPHHWASLPACSLYRWLKTILTTFPSSCTPAVTYTAVHTSSDTPPSRANAFVDAIASQSHDLPLPTPPIPTFSMDDYTLFSPYDGYIESSPTTYISHALVTAVVQDRSFKPLRNIVLPLYNSQPPLDYPYTCASSAYSALVQLYARCGQLDTASLRSARFGDTSEWCHFGCPVLETPYHIFVQCPRFNHLRADAHRDVISETSKLLTGAETNRQIMEVILHSAASLFVDHEAWPQFTSYYYLGIVPKIPALQPSRNPSHQRLSAHITHTWHTSSIHLAGRIWGEYKRCMSTAWRTANSDVYTPAHLPLHLCHLLPTD</sequence>
<dbReference type="SUPFAM" id="SSF56219">
    <property type="entry name" value="DNase I-like"/>
    <property type="match status" value="1"/>
</dbReference>
<organism evidence="2 3">
    <name type="scientific">Sparassis crispa</name>
    <dbReference type="NCBI Taxonomy" id="139825"/>
    <lineage>
        <taxon>Eukaryota</taxon>
        <taxon>Fungi</taxon>
        <taxon>Dikarya</taxon>
        <taxon>Basidiomycota</taxon>
        <taxon>Agaricomycotina</taxon>
        <taxon>Agaricomycetes</taxon>
        <taxon>Polyporales</taxon>
        <taxon>Sparassidaceae</taxon>
        <taxon>Sparassis</taxon>
    </lineage>
</organism>
<dbReference type="GeneID" id="38775229"/>
<dbReference type="EMBL" id="BFAD01000001">
    <property type="protein sequence ID" value="GBE78312.1"/>
    <property type="molecule type" value="Genomic_DNA"/>
</dbReference>
<dbReference type="RefSeq" id="XP_027609225.1">
    <property type="nucleotide sequence ID" value="XM_027753424.1"/>
</dbReference>
<reference evidence="2 3" key="1">
    <citation type="journal article" date="2018" name="Sci. Rep.">
        <title>Genome sequence of the cauliflower mushroom Sparassis crispa (Hanabiratake) and its association with beneficial usage.</title>
        <authorList>
            <person name="Kiyama R."/>
            <person name="Furutani Y."/>
            <person name="Kawaguchi K."/>
            <person name="Nakanishi T."/>
        </authorList>
    </citation>
    <scope>NUCLEOTIDE SEQUENCE [LARGE SCALE GENOMIC DNA]</scope>
</reference>
<dbReference type="InterPro" id="IPR036691">
    <property type="entry name" value="Endo/exonu/phosph_ase_sf"/>
</dbReference>
<evidence type="ECO:0000313" key="2">
    <source>
        <dbReference type="EMBL" id="GBE78312.1"/>
    </source>
</evidence>
<evidence type="ECO:0000256" key="1">
    <source>
        <dbReference type="SAM" id="MobiDB-lite"/>
    </source>
</evidence>
<evidence type="ECO:0000313" key="3">
    <source>
        <dbReference type="Proteomes" id="UP000287166"/>
    </source>
</evidence>
<dbReference type="Proteomes" id="UP000287166">
    <property type="component" value="Unassembled WGS sequence"/>
</dbReference>
<feature type="compositionally biased region" description="Polar residues" evidence="1">
    <location>
        <begin position="281"/>
        <end position="290"/>
    </location>
</feature>
<accession>A0A401G825</accession>
<proteinExistence type="predicted"/>
<gene>
    <name evidence="2" type="ORF">SCP_0111970</name>
</gene>
<keyword evidence="3" id="KW-1185">Reference proteome</keyword>
<protein>
    <submittedName>
        <fullName evidence="2">Uncharacterized protein</fullName>
    </submittedName>
</protein>
<dbReference type="InParanoid" id="A0A401G825"/>
<name>A0A401G825_9APHY</name>
<comment type="caution">
    <text evidence="2">The sequence shown here is derived from an EMBL/GenBank/DDBJ whole genome shotgun (WGS) entry which is preliminary data.</text>
</comment>